<dbReference type="GO" id="GO:0005634">
    <property type="term" value="C:nucleus"/>
    <property type="evidence" value="ECO:0007669"/>
    <property type="project" value="UniProtKB-SubCell"/>
</dbReference>
<proteinExistence type="evidence at transcript level"/>
<feature type="compositionally biased region" description="Polar residues" evidence="4">
    <location>
        <begin position="367"/>
        <end position="376"/>
    </location>
</feature>
<name>A0A8F8QRK1_LINRU</name>
<feature type="compositionally biased region" description="Acidic residues" evidence="4">
    <location>
        <begin position="329"/>
        <end position="347"/>
    </location>
</feature>
<sequence length="525" mass="59054">MEVHAQPSSVGSSPSHPQLSPPIYREEQTQPLSLKMEKPISYGSPPPLVSANNPENNVCKMIEYRGAKVAAFHVEGRELICLPQAFDLFLKHLVGGLHTVYTKLKRLEITPVVCNVEQVRILRGLGAIQPGVNRCKLISCKEFDILYDDCTNSSARPGRPPKRSPAMHANNETLEKLKKTRLDTDYIYGTNRIMVDKSPTLTNGYHHYPPHLSMLPFMPMSYPAMTSAASMVMSHNLVGLDATTIKERTTGDEADSISPRSGHERLDDDRRDHHPHNPHPLQHHHIDEKALHRHSTDKESGIGTPSDFSTNGPTDLVKRTQPHQTMDLAVEDDNASDDDDDDGDSDNNDYTSIPHHDTPDKMASQKHYGQQLTNTDLTGPSSLEALLLNIQGLLKVAAEHAKQYERQIHFETAELKMEVLREREMRETIERRLLDEQRLRETFQKRWKKEKKARRKFQEQTMMEPGDQRCHLSSDEGNSRVMHSPSPMMMMNGVVNSVNGLSPVHGVNSVNGSSQSVIHAIKTNG</sequence>
<dbReference type="GO" id="GO:0005667">
    <property type="term" value="C:transcription regulator complex"/>
    <property type="evidence" value="ECO:0007669"/>
    <property type="project" value="TreeGrafter"/>
</dbReference>
<feature type="compositionally biased region" description="Polar residues" evidence="4">
    <location>
        <begin position="1"/>
        <end position="18"/>
    </location>
</feature>
<dbReference type="PANTHER" id="PTHR12577:SF6">
    <property type="entry name" value="DACHSHUND, ISOFORM B"/>
    <property type="match status" value="1"/>
</dbReference>
<dbReference type="SUPFAM" id="SSF46955">
    <property type="entry name" value="Putative DNA-binding domain"/>
    <property type="match status" value="1"/>
</dbReference>
<evidence type="ECO:0000256" key="1">
    <source>
        <dbReference type="ARBA" id="ARBA00004123"/>
    </source>
</evidence>
<protein>
    <submittedName>
        <fullName evidence="6">Dachshund</fullName>
    </submittedName>
</protein>
<dbReference type="Gene3D" id="3.10.260.20">
    <property type="entry name" value="Ski"/>
    <property type="match status" value="1"/>
</dbReference>
<comment type="similarity">
    <text evidence="3">Belongs to the DACH/dachshund family.</text>
</comment>
<dbReference type="Pfam" id="PF02437">
    <property type="entry name" value="Ski_Sno_DHD"/>
    <property type="match status" value="1"/>
</dbReference>
<feature type="region of interest" description="Disordered" evidence="4">
    <location>
        <begin position="1"/>
        <end position="24"/>
    </location>
</feature>
<dbReference type="CDD" id="cd21081">
    <property type="entry name" value="DHD_Dac"/>
    <property type="match status" value="1"/>
</dbReference>
<feature type="region of interest" description="Disordered" evidence="4">
    <location>
        <begin position="244"/>
        <end position="376"/>
    </location>
</feature>
<dbReference type="EMBL" id="MW720150">
    <property type="protein sequence ID" value="QYA70798.1"/>
    <property type="molecule type" value="mRNA"/>
</dbReference>
<dbReference type="FunFam" id="3.10.260.20:FF:000001">
    <property type="entry name" value="Dachshund homolog 1"/>
    <property type="match status" value="1"/>
</dbReference>
<accession>A0A8F8QRK1</accession>
<feature type="compositionally biased region" description="Basic and acidic residues" evidence="4">
    <location>
        <begin position="284"/>
        <end position="300"/>
    </location>
</feature>
<feature type="compositionally biased region" description="Basic residues" evidence="4">
    <location>
        <begin position="273"/>
        <end position="283"/>
    </location>
</feature>
<dbReference type="InterPro" id="IPR009061">
    <property type="entry name" value="DNA-bd_dom_put_sf"/>
</dbReference>
<feature type="domain" description="SKI/SNO/DAC" evidence="5">
    <location>
        <begin position="50"/>
        <end position="152"/>
    </location>
</feature>
<feature type="compositionally biased region" description="Basic and acidic residues" evidence="4">
    <location>
        <begin position="261"/>
        <end position="272"/>
    </location>
</feature>
<evidence type="ECO:0000256" key="4">
    <source>
        <dbReference type="SAM" id="MobiDB-lite"/>
    </source>
</evidence>
<dbReference type="InterPro" id="IPR052417">
    <property type="entry name" value="Dachshund_domain"/>
</dbReference>
<keyword evidence="2" id="KW-0539">Nucleus</keyword>
<evidence type="ECO:0000256" key="3">
    <source>
        <dbReference type="ARBA" id="ARBA00038192"/>
    </source>
</evidence>
<dbReference type="InterPro" id="IPR037000">
    <property type="entry name" value="Ski_DNA-bd_sf"/>
</dbReference>
<dbReference type="GO" id="GO:0000981">
    <property type="term" value="F:DNA-binding transcription factor activity, RNA polymerase II-specific"/>
    <property type="evidence" value="ECO:0007669"/>
    <property type="project" value="TreeGrafter"/>
</dbReference>
<organism evidence="6">
    <name type="scientific">Lineus ruber</name>
    <name type="common">Red bootlace</name>
    <name type="synonym">Poseidon ruber</name>
    <dbReference type="NCBI Taxonomy" id="88926"/>
    <lineage>
        <taxon>Eukaryota</taxon>
        <taxon>Metazoa</taxon>
        <taxon>Spiralia</taxon>
        <taxon>Lophotrochozoa</taxon>
        <taxon>Nemertea</taxon>
        <taxon>Pilidiophora</taxon>
        <taxon>Heteronemertea</taxon>
        <taxon>Lineidae</taxon>
        <taxon>Lineus</taxon>
    </lineage>
</organism>
<dbReference type="PANTHER" id="PTHR12577">
    <property type="entry name" value="DACHSHUND"/>
    <property type="match status" value="1"/>
</dbReference>
<gene>
    <name evidence="6" type="primary">Dach</name>
</gene>
<dbReference type="AlphaFoldDB" id="A0A8F8QRK1"/>
<evidence type="ECO:0000256" key="2">
    <source>
        <dbReference type="ARBA" id="ARBA00023242"/>
    </source>
</evidence>
<dbReference type="InterPro" id="IPR003380">
    <property type="entry name" value="SKI/SNO/DAC"/>
</dbReference>
<evidence type="ECO:0000313" key="6">
    <source>
        <dbReference type="EMBL" id="QYA70798.1"/>
    </source>
</evidence>
<evidence type="ECO:0000259" key="5">
    <source>
        <dbReference type="Pfam" id="PF02437"/>
    </source>
</evidence>
<comment type="subcellular location">
    <subcellularLocation>
        <location evidence="1">Nucleus</location>
    </subcellularLocation>
</comment>
<reference evidence="6" key="1">
    <citation type="submission" date="2021-03" db="EMBL/GenBank/DDBJ databases">
        <authorList>
            <person name="Gasiorowski L."/>
            <person name="Borve A."/>
            <person name="Cherneva I."/>
            <person name="Orus Alcalde A."/>
            <person name="Hejnol A."/>
        </authorList>
    </citation>
    <scope>NUCLEOTIDE SEQUENCE</scope>
</reference>
<dbReference type="GO" id="GO:0000978">
    <property type="term" value="F:RNA polymerase II cis-regulatory region sequence-specific DNA binding"/>
    <property type="evidence" value="ECO:0007669"/>
    <property type="project" value="TreeGrafter"/>
</dbReference>